<comment type="caution">
    <text evidence="1">The sequence shown here is derived from an EMBL/GenBank/DDBJ whole genome shotgun (WGS) entry which is preliminary data.</text>
</comment>
<evidence type="ECO:0000313" key="1">
    <source>
        <dbReference type="EMBL" id="RDK89244.1"/>
    </source>
</evidence>
<protein>
    <submittedName>
        <fullName evidence="1">Uncharacterized protein</fullName>
    </submittedName>
</protein>
<evidence type="ECO:0000313" key="2">
    <source>
        <dbReference type="Proteomes" id="UP000255317"/>
    </source>
</evidence>
<accession>A0A370QLJ5</accession>
<organism evidence="1 2">
    <name type="scientific">Marinirhabdus gelatinilytica</name>
    <dbReference type="NCBI Taxonomy" id="1703343"/>
    <lineage>
        <taxon>Bacteria</taxon>
        <taxon>Pseudomonadati</taxon>
        <taxon>Bacteroidota</taxon>
        <taxon>Flavobacteriia</taxon>
        <taxon>Flavobacteriales</taxon>
        <taxon>Flavobacteriaceae</taxon>
    </lineage>
</organism>
<gene>
    <name evidence="1" type="ORF">C8D94_1011128</name>
</gene>
<dbReference type="AlphaFoldDB" id="A0A370QLJ5"/>
<reference evidence="1 2" key="1">
    <citation type="submission" date="2018-07" db="EMBL/GenBank/DDBJ databases">
        <title>Genomic Encyclopedia of Type Strains, Phase IV (KMG-IV): sequencing the most valuable type-strain genomes for metagenomic binning, comparative biology and taxonomic classification.</title>
        <authorList>
            <person name="Goeker M."/>
        </authorList>
    </citation>
    <scope>NUCLEOTIDE SEQUENCE [LARGE SCALE GENOMIC DNA]</scope>
    <source>
        <strain evidence="1 2">DSM 101478</strain>
    </source>
</reference>
<dbReference type="Proteomes" id="UP000255317">
    <property type="component" value="Unassembled WGS sequence"/>
</dbReference>
<name>A0A370QLJ5_9FLAO</name>
<dbReference type="EMBL" id="QRAO01000001">
    <property type="protein sequence ID" value="RDK89244.1"/>
    <property type="molecule type" value="Genomic_DNA"/>
</dbReference>
<sequence>MVYFPEDFFGIYKGTLHISSEKGKQEVPMELHLFATDTIGAYTYTLVYGEGTSKQVRDYSLVEIDAEKGLFQVDENNGILLDTKILSNKLYTLFEVSGNLLTTFITFEKDHLIFEIVFAPTSKKNVTHGNDEANTEVISYPITTVQRAVLKKQ</sequence>
<keyword evidence="2" id="KW-1185">Reference proteome</keyword>
<proteinExistence type="predicted"/>